<reference evidence="2" key="1">
    <citation type="submission" date="2010-02" db="EMBL/GenBank/DDBJ databases">
        <title>Analysis of host pathogen interaction in tikka disease of groundnut using fluorescent based cDNA-AFLP.</title>
        <authorList>
            <person name="Kumar D."/>
            <person name="Kirti P.B."/>
        </authorList>
    </citation>
    <scope>NUCLEOTIDE SEQUENCE</scope>
</reference>
<keyword evidence="1" id="KW-0812">Transmembrane</keyword>
<name>E2EAZ4_9FABA</name>
<protein>
    <submittedName>
        <fullName evidence="2">Nucleobase ascorbate transporter</fullName>
    </submittedName>
</protein>
<sequence length="49" mass="5468">VTKCVEIGLPAILFLLIFSQVILNVLMLISFFAQLLEPFIASPFLSFLP</sequence>
<feature type="transmembrane region" description="Helical" evidence="1">
    <location>
        <begin position="12"/>
        <end position="36"/>
    </location>
</feature>
<proteinExistence type="evidence at transcript level"/>
<organism evidence="2">
    <name type="scientific">Arachis diogoi</name>
    <dbReference type="NCBI Taxonomy" id="170720"/>
    <lineage>
        <taxon>Eukaryota</taxon>
        <taxon>Viridiplantae</taxon>
        <taxon>Streptophyta</taxon>
        <taxon>Embryophyta</taxon>
        <taxon>Tracheophyta</taxon>
        <taxon>Spermatophyta</taxon>
        <taxon>Magnoliopsida</taxon>
        <taxon>eudicotyledons</taxon>
        <taxon>Gunneridae</taxon>
        <taxon>Pentapetalae</taxon>
        <taxon>rosids</taxon>
        <taxon>fabids</taxon>
        <taxon>Fabales</taxon>
        <taxon>Fabaceae</taxon>
        <taxon>Papilionoideae</taxon>
        <taxon>50 kb inversion clade</taxon>
        <taxon>dalbergioids sensu lato</taxon>
        <taxon>Dalbergieae</taxon>
        <taxon>Pterocarpus clade</taxon>
        <taxon>Arachis</taxon>
    </lineage>
</organism>
<accession>E2EAZ4</accession>
<evidence type="ECO:0000256" key="1">
    <source>
        <dbReference type="SAM" id="Phobius"/>
    </source>
</evidence>
<keyword evidence="1" id="KW-1133">Transmembrane helix</keyword>
<dbReference type="AlphaFoldDB" id="E2EAZ4"/>
<feature type="non-terminal residue" evidence="2">
    <location>
        <position position="1"/>
    </location>
</feature>
<feature type="non-terminal residue" evidence="2">
    <location>
        <position position="49"/>
    </location>
</feature>
<evidence type="ECO:0000313" key="2">
    <source>
        <dbReference type="EMBL" id="ADK60847.1"/>
    </source>
</evidence>
<keyword evidence="1" id="KW-0472">Membrane</keyword>
<dbReference type="EMBL" id="GU592822">
    <property type="protein sequence ID" value="ADK60847.1"/>
    <property type="molecule type" value="mRNA"/>
</dbReference>